<protein>
    <recommendedName>
        <fullName evidence="9">Dof zinc finger protein</fullName>
    </recommendedName>
</protein>
<evidence type="ECO:0000256" key="10">
    <source>
        <dbReference type="SAM" id="MobiDB-lite"/>
    </source>
</evidence>
<keyword evidence="3 9" id="KW-0862">Zinc</keyword>
<evidence type="ECO:0000256" key="7">
    <source>
        <dbReference type="ARBA" id="ARBA00023242"/>
    </source>
</evidence>
<keyword evidence="2 8" id="KW-0863">Zinc-finger</keyword>
<evidence type="ECO:0000256" key="4">
    <source>
        <dbReference type="ARBA" id="ARBA00023015"/>
    </source>
</evidence>
<evidence type="ECO:0000259" key="11">
    <source>
        <dbReference type="PROSITE" id="PS50884"/>
    </source>
</evidence>
<feature type="domain" description="Dof-type" evidence="11">
    <location>
        <begin position="17"/>
        <end position="71"/>
    </location>
</feature>
<keyword evidence="4 9" id="KW-0805">Transcription regulation</keyword>
<dbReference type="InterPro" id="IPR045174">
    <property type="entry name" value="Dof"/>
</dbReference>
<evidence type="ECO:0000256" key="2">
    <source>
        <dbReference type="ARBA" id="ARBA00022771"/>
    </source>
</evidence>
<keyword evidence="5 8" id="KW-0238">DNA-binding</keyword>
<dbReference type="GO" id="GO:0003677">
    <property type="term" value="F:DNA binding"/>
    <property type="evidence" value="ECO:0007669"/>
    <property type="project" value="UniProtKB-UniRule"/>
</dbReference>
<organism evidence="12">
    <name type="scientific">Eleusine coracana</name>
    <name type="common">Indian finger millet</name>
    <name type="synonym">Ragi</name>
    <dbReference type="NCBI Taxonomy" id="4511"/>
    <lineage>
        <taxon>Eukaryota</taxon>
        <taxon>Viridiplantae</taxon>
        <taxon>Streptophyta</taxon>
        <taxon>Embryophyta</taxon>
        <taxon>Tracheophyta</taxon>
        <taxon>Spermatophyta</taxon>
        <taxon>Magnoliopsida</taxon>
        <taxon>Liliopsida</taxon>
        <taxon>Poales</taxon>
        <taxon>Poaceae</taxon>
        <taxon>PACMAD clade</taxon>
        <taxon>Chloridoideae</taxon>
        <taxon>Cynodonteae</taxon>
        <taxon>Eleusininae</taxon>
        <taxon>Eleusine</taxon>
    </lineage>
</organism>
<dbReference type="PROSITE" id="PS50884">
    <property type="entry name" value="ZF_DOF_2"/>
    <property type="match status" value="1"/>
</dbReference>
<reference evidence="12" key="1">
    <citation type="submission" date="2019-01" db="EMBL/GenBank/DDBJ databases">
        <title>Genome-wide identification of Dof transcription factor gene family in finger millet.</title>
        <authorList>
            <person name="Gupta S."/>
            <person name="Gupta S.M."/>
            <person name="Gaur V.S."/>
            <person name="Gupta A.K."/>
        </authorList>
    </citation>
    <scope>NUCLEOTIDE SEQUENCE</scope>
</reference>
<keyword evidence="6 9" id="KW-0804">Transcription</keyword>
<evidence type="ECO:0000256" key="5">
    <source>
        <dbReference type="ARBA" id="ARBA00023125"/>
    </source>
</evidence>
<evidence type="ECO:0000256" key="8">
    <source>
        <dbReference type="PROSITE-ProRule" id="PRU00071"/>
    </source>
</evidence>
<feature type="region of interest" description="Disordered" evidence="10">
    <location>
        <begin position="58"/>
        <end position="125"/>
    </location>
</feature>
<comment type="function">
    <text evidence="9">Transcription factor that binds specifically to a 5'-AA[AG]G-3' consensus core sequence.</text>
</comment>
<dbReference type="PANTHER" id="PTHR31992">
    <property type="entry name" value="DOF ZINC FINGER PROTEIN DOF1.4-RELATED"/>
    <property type="match status" value="1"/>
</dbReference>
<evidence type="ECO:0000313" key="12">
    <source>
        <dbReference type="EMBL" id="QDQ29865.1"/>
    </source>
</evidence>
<dbReference type="Pfam" id="PF02701">
    <property type="entry name" value="Zn_ribbon_Dof"/>
    <property type="match status" value="1"/>
</dbReference>
<evidence type="ECO:0000256" key="6">
    <source>
        <dbReference type="ARBA" id="ARBA00023163"/>
    </source>
</evidence>
<dbReference type="InterPro" id="IPR003851">
    <property type="entry name" value="Znf_Dof"/>
</dbReference>
<keyword evidence="1 9" id="KW-0479">Metal-binding</keyword>
<dbReference type="GO" id="GO:0008270">
    <property type="term" value="F:zinc ion binding"/>
    <property type="evidence" value="ECO:0007669"/>
    <property type="project" value="UniProtKB-KW"/>
</dbReference>
<evidence type="ECO:0000256" key="1">
    <source>
        <dbReference type="ARBA" id="ARBA00022723"/>
    </source>
</evidence>
<comment type="subcellular location">
    <subcellularLocation>
        <location evidence="8 9">Nucleus</location>
    </subcellularLocation>
</comment>
<feature type="compositionally biased region" description="Low complexity" evidence="10">
    <location>
        <begin position="74"/>
        <end position="98"/>
    </location>
</feature>
<dbReference type="GO" id="GO:0003700">
    <property type="term" value="F:DNA-binding transcription factor activity"/>
    <property type="evidence" value="ECO:0007669"/>
    <property type="project" value="UniProtKB-UniRule"/>
</dbReference>
<proteinExistence type="evidence at transcript level"/>
<gene>
    <name evidence="12" type="primary">Dof38</name>
</gene>
<evidence type="ECO:0000256" key="3">
    <source>
        <dbReference type="ARBA" id="ARBA00022833"/>
    </source>
</evidence>
<keyword evidence="7 8" id="KW-0539">Nucleus</keyword>
<dbReference type="PROSITE" id="PS01361">
    <property type="entry name" value="ZF_DOF_1"/>
    <property type="match status" value="1"/>
</dbReference>
<evidence type="ECO:0000256" key="9">
    <source>
        <dbReference type="RuleBase" id="RU369094"/>
    </source>
</evidence>
<feature type="region of interest" description="Disordered" evidence="10">
    <location>
        <begin position="289"/>
        <end position="324"/>
    </location>
</feature>
<feature type="compositionally biased region" description="Gly residues" evidence="10">
    <location>
        <begin position="307"/>
        <end position="324"/>
    </location>
</feature>
<name>A0A516SN22_ELECO</name>
<dbReference type="EMBL" id="MK355453">
    <property type="protein sequence ID" value="QDQ29865.1"/>
    <property type="molecule type" value="mRNA"/>
</dbReference>
<dbReference type="AlphaFoldDB" id="A0A516SN22"/>
<accession>A0A516SN22</accession>
<sequence length="324" mass="34124">MAERARLMRMPQPEPALKCPRCDSTNTKFCYYNNYSLSQPRHFCKTCRRYWTKGGSLRNVPVGGGCRRNKRSSKSSSSTTTGGAGASSSSSKPSSSPSVRQHHQLPGSAGPSSTPGGGSGIMPPGLGSLAHHQYLPFLGSSTMHQPGGNLGLAFSPGLPPLGMQQQHVDAVDQFPVASGGASLDQWRVVHQQQTHQQQQFPFLAAGGMLDLQPRPSQMMYHQQLGLEAATTRGSSASSAFTLGQTSGTEARQDGTMKLDLDENKGQEMSLQRQYMAALRHGEGIWDGNAAAGGSSGDDGAGWPMNIPGGGFRSSSTGGDGSGLL</sequence>
<dbReference type="PANTHER" id="PTHR31992:SF123">
    <property type="entry name" value="DOF ZINC FINGER PROTEIN"/>
    <property type="match status" value="1"/>
</dbReference>
<dbReference type="GO" id="GO:0005634">
    <property type="term" value="C:nucleus"/>
    <property type="evidence" value="ECO:0007669"/>
    <property type="project" value="UniProtKB-SubCell"/>
</dbReference>